<evidence type="ECO:0000256" key="2">
    <source>
        <dbReference type="ARBA" id="ARBA00008892"/>
    </source>
</evidence>
<evidence type="ECO:0000256" key="6">
    <source>
        <dbReference type="ARBA" id="ARBA00022692"/>
    </source>
</evidence>
<reference evidence="14" key="2">
    <citation type="journal article" date="2015" name="Mitochondrial DNA">
        <title>The complete mitogenome of the fairy shrimp Phallocryptus tserensodnomi (Crustacea: Anostraca: Thamnocephalidae).</title>
        <authorList>
            <person name="Fan Y.P."/>
            <person name="Lu B."/>
            <person name="Yang J.S."/>
        </authorList>
    </citation>
    <scope>NUCLEOTIDE SEQUENCE</scope>
</reference>
<evidence type="ECO:0000256" key="8">
    <source>
        <dbReference type="ARBA" id="ARBA00022989"/>
    </source>
</evidence>
<keyword evidence="11 13" id="KW-0472">Membrane</keyword>
<keyword evidence="8 13" id="KW-1133">Transmembrane helix</keyword>
<evidence type="ECO:0000256" key="13">
    <source>
        <dbReference type="SAM" id="Phobius"/>
    </source>
</evidence>
<dbReference type="EMBL" id="KP273592">
    <property type="protein sequence ID" value="AJP76842.1"/>
    <property type="molecule type" value="Genomic_DNA"/>
</dbReference>
<evidence type="ECO:0000256" key="5">
    <source>
        <dbReference type="ARBA" id="ARBA00022547"/>
    </source>
</evidence>
<dbReference type="GO" id="GO:0015078">
    <property type="term" value="F:proton transmembrane transporter activity"/>
    <property type="evidence" value="ECO:0007669"/>
    <property type="project" value="InterPro"/>
</dbReference>
<accession>A0A0U1ZBE6</accession>
<dbReference type="Pfam" id="PF00895">
    <property type="entry name" value="ATP-synt_8"/>
    <property type="match status" value="1"/>
</dbReference>
<evidence type="ECO:0000256" key="3">
    <source>
        <dbReference type="ARBA" id="ARBA00011291"/>
    </source>
</evidence>
<dbReference type="GO" id="GO:0031966">
    <property type="term" value="C:mitochondrial membrane"/>
    <property type="evidence" value="ECO:0007669"/>
    <property type="project" value="UniProtKB-SubCell"/>
</dbReference>
<evidence type="ECO:0000256" key="9">
    <source>
        <dbReference type="ARBA" id="ARBA00023065"/>
    </source>
</evidence>
<reference evidence="14" key="1">
    <citation type="submission" date="2014-12" db="EMBL/GenBank/DDBJ databases">
        <authorList>
            <person name="Jaenicke S."/>
        </authorList>
    </citation>
    <scope>NUCLEOTIDE SEQUENCE</scope>
</reference>
<dbReference type="CTD" id="4509"/>
<protein>
    <recommendedName>
        <fullName evidence="12">ATP synthase complex subunit 8</fullName>
    </recommendedName>
</protein>
<feature type="transmembrane region" description="Helical" evidence="13">
    <location>
        <begin position="6"/>
        <end position="31"/>
    </location>
</feature>
<sequence length="53" mass="6066">MPQMAPLPWVTMFVLSITLLIVVMTITYFICTPSMDGGLSKETKEANFPTWKW</sequence>
<evidence type="ECO:0000256" key="10">
    <source>
        <dbReference type="ARBA" id="ARBA00023128"/>
    </source>
</evidence>
<keyword evidence="9 12" id="KW-0406">Ion transport</keyword>
<comment type="subunit">
    <text evidence="3">F-type ATPases have 2 components, CF(1) - the catalytic core - and CF(0) - the membrane proton channel.</text>
</comment>
<dbReference type="InterPro" id="IPR001421">
    <property type="entry name" value="ATP8_metazoa"/>
</dbReference>
<comment type="similarity">
    <text evidence="2 12">Belongs to the ATPase protein 8 family.</text>
</comment>
<proteinExistence type="inferred from homology"/>
<evidence type="ECO:0000313" key="14">
    <source>
        <dbReference type="EMBL" id="AJP76842.1"/>
    </source>
</evidence>
<gene>
    <name evidence="14" type="primary">ATP8</name>
</gene>
<comment type="subcellular location">
    <subcellularLocation>
        <location evidence="1 12">Mitochondrion membrane</location>
        <topology evidence="1 12">Single-pass membrane protein</topology>
    </subcellularLocation>
</comment>
<keyword evidence="4 12" id="KW-0813">Transport</keyword>
<name>A0A0U1ZBE6_9CRUS</name>
<keyword evidence="6 12" id="KW-0812">Transmembrane</keyword>
<keyword evidence="10 12" id="KW-0496">Mitochondrion</keyword>
<organism evidence="14">
    <name type="scientific">Phallocryptus tserensodnomi</name>
    <dbReference type="NCBI Taxonomy" id="1383053"/>
    <lineage>
        <taxon>Eukaryota</taxon>
        <taxon>Metazoa</taxon>
        <taxon>Ecdysozoa</taxon>
        <taxon>Arthropoda</taxon>
        <taxon>Crustacea</taxon>
        <taxon>Branchiopoda</taxon>
        <taxon>Anostraca</taxon>
        <taxon>Thamnocephalidae</taxon>
        <taxon>Phallocryptus</taxon>
    </lineage>
</organism>
<keyword evidence="7 12" id="KW-0375">Hydrogen ion transport</keyword>
<evidence type="ECO:0000256" key="4">
    <source>
        <dbReference type="ARBA" id="ARBA00022448"/>
    </source>
</evidence>
<evidence type="ECO:0000256" key="1">
    <source>
        <dbReference type="ARBA" id="ARBA00004304"/>
    </source>
</evidence>
<dbReference type="RefSeq" id="YP_009128544.1">
    <property type="nucleotide sequence ID" value="NC_026710.1"/>
</dbReference>
<evidence type="ECO:0000256" key="7">
    <source>
        <dbReference type="ARBA" id="ARBA00022781"/>
    </source>
</evidence>
<geneLocation type="mitochondrion" evidence="14"/>
<evidence type="ECO:0000256" key="12">
    <source>
        <dbReference type="RuleBase" id="RU003661"/>
    </source>
</evidence>
<dbReference type="AlphaFoldDB" id="A0A0U1ZBE6"/>
<dbReference type="GeneID" id="23764791"/>
<dbReference type="GO" id="GO:0045259">
    <property type="term" value="C:proton-transporting ATP synthase complex"/>
    <property type="evidence" value="ECO:0007669"/>
    <property type="project" value="UniProtKB-KW"/>
</dbReference>
<dbReference type="GO" id="GO:0015986">
    <property type="term" value="P:proton motive force-driven ATP synthesis"/>
    <property type="evidence" value="ECO:0007669"/>
    <property type="project" value="InterPro"/>
</dbReference>
<keyword evidence="5 12" id="KW-0138">CF(0)</keyword>
<evidence type="ECO:0000256" key="11">
    <source>
        <dbReference type="ARBA" id="ARBA00023136"/>
    </source>
</evidence>